<dbReference type="GO" id="GO:0005938">
    <property type="term" value="C:cell cortex"/>
    <property type="evidence" value="ECO:0007669"/>
    <property type="project" value="TreeGrafter"/>
</dbReference>
<dbReference type="InterPro" id="IPR025481">
    <property type="entry name" value="Cell_Morphogen_C"/>
</dbReference>
<evidence type="ECO:0000256" key="1">
    <source>
        <dbReference type="SAM" id="Coils"/>
    </source>
</evidence>
<dbReference type="GO" id="GO:0031175">
    <property type="term" value="P:neuron projection development"/>
    <property type="evidence" value="ECO:0007669"/>
    <property type="project" value="TreeGrafter"/>
</dbReference>
<keyword evidence="1" id="KW-0175">Coiled coil</keyword>
<organism evidence="6 7">
    <name type="scientific">Parthenolecanium corni</name>
    <dbReference type="NCBI Taxonomy" id="536013"/>
    <lineage>
        <taxon>Eukaryota</taxon>
        <taxon>Metazoa</taxon>
        <taxon>Ecdysozoa</taxon>
        <taxon>Arthropoda</taxon>
        <taxon>Hexapoda</taxon>
        <taxon>Insecta</taxon>
        <taxon>Pterygota</taxon>
        <taxon>Neoptera</taxon>
        <taxon>Paraneoptera</taxon>
        <taxon>Hemiptera</taxon>
        <taxon>Sternorrhyncha</taxon>
        <taxon>Coccoidea</taxon>
        <taxon>Coccidae</taxon>
        <taxon>Parthenolecanium</taxon>
    </lineage>
</organism>
<dbReference type="EMBL" id="JBBCAQ010000038">
    <property type="protein sequence ID" value="KAK7572010.1"/>
    <property type="molecule type" value="Genomic_DNA"/>
</dbReference>
<feature type="coiled-coil region" evidence="1">
    <location>
        <begin position="1543"/>
        <end position="1570"/>
    </location>
</feature>
<evidence type="ECO:0000259" key="3">
    <source>
        <dbReference type="Pfam" id="PF14225"/>
    </source>
</evidence>
<dbReference type="Pfam" id="PF14225">
    <property type="entry name" value="MOR2-PAG1_C"/>
    <property type="match status" value="1"/>
</dbReference>
<sequence>MSESEKEKTETVDCLLSTTYCCSQTQLSQQLSILHPELTMPMFSEITNRFQTARSEVRHLLLQYLLPWLHNMELVDPNVPPVNSNSSYYQYYVNDVRKAGPRREGWGSKEATQMVLNNLFYITAKFSNEYSKEIEDIWATLCSCWPNNLKIIMRYLIIVCGMASNELLPYAKRVTVYLARARPDKLLDEMLVELQTVETLNCSIERTETPPYYRLTSVRKVSGYSDPDPHSDQHNNNELSIEKGTIHTKRHSSEDGVASNTPGTCKSDSSVRGMSESKYGTVKSNKSRMLAMSPHIFDEKPSSADEIGMGSSASGDDDYTICRDDGIYPDDIPVPHPLPMPEYGGYFAPLIEYIPESVQASSGFHRCNLAVILLTDVVVDSLDLDWSAHIPLMLHILFLGMDQSRNLINQHCKQLLLNLLIVLGNHSDHLTVAQILLNRKVMHLELELPTPCVSNSIHNFTEADPVFDSYLQSPIGSSQSTSLAVIPSPTSTCDTVMSPTSVPVISAPSAEESICLASPSKPIQDVIKSLIDFLASKKDQVLWNYEDITAKVWSIRSGEQLDTFLQHVLRIFQESLPHALINERWAQTALQLGLSCSSRHYAGRSLQVFRFLRVPITSRMLSDILSRLVETIAEQGEDMQGYVTELLLTLESAVDSLDSDFRPLDCMKEIFKSTPNLNKDIGAYGPASKRFGQAGAGAFALGYLNNSNVHARSTSYSVSHYYTRKTGVCAANVDNKDTRRENDSKYACNKYTSNLSRSRSAQSLKLMDSTSQDDKMLILAQLFWLAVSVLESDYEYEYLLALRLLNRVLHRLPLDRPDTIDKVEKLYGQLKWASFQGVQSLLLKGCTNPAIYEAVVPLLSQFTLFLDLAVVDPSQCLGFPLNVVALLPYMLLHYEDANELCISSAENIALVSTEKGKKLENLGTVMTLYSRRTFSKESFQWTKCVVKYLHDTYSQVSMTMLTFLVELLEKGPSVIQLPVLNIVHCMLHYVDLSPTAPQPFNSELLVTIAKFIEGVHHKEVTKILKLVVTRSSSLVAAPSSQYPFLESHYSSTMCPTFADLEVFVKKELPGRTMEFTFDVKQTPLIGKNMHTRSETDKSDEIARYVQHDVVALQSSANQASNSPKRSSSLSPADNAAIGWKRPWMSQSRVRECLVNLLTTCGQRVGLPKSPSVIFSQSSDLLERQSSMASSTEEVSAPDLSAESRRNENDHFGVFKDFDFLEYESESVEGESTDNFNWGVRRRPLSGADFDGDLTLASQAADSLSEKTPLLTIRTGVVVGMDDSSDEELGSESPLDEIPPMSSHIHDTPSSSSSIRLHERERRDSATRSDISDSSVGDLGDLTPCNTSPNLPAVMSFRSIHRDDNEEMWRFQLCLLFEQTPSSSLHVFHLMYKLVKDLVNKSISVTHCVCNILSQFEGTAQLQTHLTTITCILASRARPVFVWYNATAVPLTETLKFGLLQLREHLDTFLDRKDQANECLETLKAILKLQQLRDESVGTELVNEESVVDVGKALYKFHVQLLLLLETANKMYHSLITTSTEMQLENISSEIMAVKKSLSKAQEESSDLSEDGTPSPQLLFPDHTDSSIVQFINEKKWSSALRFIRQNRITWLTELVSSSPDDEDDVVNILTVFCNNLVDKKPSMFVMLDSDDIFNIHGCLMDELMQLLFSLNDTESKIKEQKEKNYASH</sequence>
<evidence type="ECO:0000313" key="6">
    <source>
        <dbReference type="EMBL" id="KAK7572010.1"/>
    </source>
</evidence>
<feature type="domain" description="Cell morphogenesis central region" evidence="4">
    <location>
        <begin position="113"/>
        <end position="426"/>
    </location>
</feature>
<comment type="caution">
    <text evidence="6">The sequence shown here is derived from an EMBL/GenBank/DDBJ whole genome shotgun (WGS) entry which is preliminary data.</text>
</comment>
<protein>
    <recommendedName>
        <fullName evidence="8">Protein furry</fullName>
    </recommendedName>
</protein>
<dbReference type="Pfam" id="PF19421">
    <property type="entry name" value="Fry_C"/>
    <property type="match status" value="2"/>
</dbReference>
<accession>A0AAN9XXJ3</accession>
<feature type="domain" description="Cell morphogenesis central region" evidence="4">
    <location>
        <begin position="527"/>
        <end position="626"/>
    </location>
</feature>
<feature type="region of interest" description="Disordered" evidence="2">
    <location>
        <begin position="247"/>
        <end position="278"/>
    </location>
</feature>
<gene>
    <name evidence="6" type="ORF">V9T40_014482</name>
</gene>
<feature type="domain" description="Cell morphogenesis protein C-terminal" evidence="3">
    <location>
        <begin position="780"/>
        <end position="1032"/>
    </location>
</feature>
<feature type="compositionally biased region" description="Polar residues" evidence="2">
    <location>
        <begin position="1184"/>
        <end position="1193"/>
    </location>
</feature>
<proteinExistence type="predicted"/>
<evidence type="ECO:0000259" key="5">
    <source>
        <dbReference type="Pfam" id="PF19421"/>
    </source>
</evidence>
<evidence type="ECO:0008006" key="8">
    <source>
        <dbReference type="Google" id="ProtNLM"/>
    </source>
</evidence>
<dbReference type="InterPro" id="IPR029473">
    <property type="entry name" value="MOR2-PAG1_mid"/>
</dbReference>
<feature type="domain" description="Protein furry C-terminal" evidence="5">
    <location>
        <begin position="1333"/>
        <end position="1632"/>
    </location>
</feature>
<keyword evidence="7" id="KW-1185">Reference proteome</keyword>
<evidence type="ECO:0000256" key="2">
    <source>
        <dbReference type="SAM" id="MobiDB-lite"/>
    </source>
</evidence>
<feature type="compositionally biased region" description="Polar residues" evidence="2">
    <location>
        <begin position="258"/>
        <end position="272"/>
    </location>
</feature>
<reference evidence="6 7" key="1">
    <citation type="submission" date="2024-03" db="EMBL/GenBank/DDBJ databases">
        <title>Adaptation during the transition from Ophiocordyceps entomopathogen to insect associate is accompanied by gene loss and intensified selection.</title>
        <authorList>
            <person name="Ward C.M."/>
            <person name="Onetto C.A."/>
            <person name="Borneman A.R."/>
        </authorList>
    </citation>
    <scope>NUCLEOTIDE SEQUENCE [LARGE SCALE GENOMIC DNA]</scope>
    <source>
        <strain evidence="6">AWRI1</strain>
        <tissue evidence="6">Single Adult Female</tissue>
    </source>
</reference>
<name>A0AAN9XXJ3_9HEMI</name>
<dbReference type="Proteomes" id="UP001367676">
    <property type="component" value="Unassembled WGS sequence"/>
</dbReference>
<dbReference type="PANTHER" id="PTHR12295">
    <property type="entry name" value="FURRY-RELATED"/>
    <property type="match status" value="1"/>
</dbReference>
<feature type="compositionally biased region" description="Basic and acidic residues" evidence="2">
    <location>
        <begin position="1315"/>
        <end position="1330"/>
    </location>
</feature>
<evidence type="ECO:0000313" key="7">
    <source>
        <dbReference type="Proteomes" id="UP001367676"/>
    </source>
</evidence>
<feature type="region of interest" description="Disordered" evidence="2">
    <location>
        <begin position="1281"/>
        <end position="1338"/>
    </location>
</feature>
<feature type="region of interest" description="Disordered" evidence="2">
    <location>
        <begin position="1184"/>
        <end position="1204"/>
    </location>
</feature>
<dbReference type="Pfam" id="PF14228">
    <property type="entry name" value="MOR2-PAG1_mid"/>
    <property type="match status" value="2"/>
</dbReference>
<dbReference type="GO" id="GO:0030427">
    <property type="term" value="C:site of polarized growth"/>
    <property type="evidence" value="ECO:0007669"/>
    <property type="project" value="TreeGrafter"/>
</dbReference>
<dbReference type="GO" id="GO:0000902">
    <property type="term" value="P:cell morphogenesis"/>
    <property type="evidence" value="ECO:0007669"/>
    <property type="project" value="InterPro"/>
</dbReference>
<dbReference type="InterPro" id="IPR045842">
    <property type="entry name" value="Fry_C"/>
</dbReference>
<dbReference type="InterPro" id="IPR039867">
    <property type="entry name" value="Furry/Tao3/Mor2"/>
</dbReference>
<dbReference type="PANTHER" id="PTHR12295:SF30">
    <property type="entry name" value="PROTEIN FURRY"/>
    <property type="match status" value="1"/>
</dbReference>
<evidence type="ECO:0000259" key="4">
    <source>
        <dbReference type="Pfam" id="PF14228"/>
    </source>
</evidence>
<feature type="domain" description="Protein furry C-terminal" evidence="5">
    <location>
        <begin position="1065"/>
        <end position="1296"/>
    </location>
</feature>